<dbReference type="EMBL" id="JXCQ01000094">
    <property type="protein sequence ID" value="KIR16901.1"/>
    <property type="molecule type" value="Genomic_DNA"/>
</dbReference>
<name>A0A0D0SYD1_PSEFL</name>
<dbReference type="RefSeq" id="WP_164486646.1">
    <property type="nucleotide sequence ID" value="NZ_JXCQ01000094.1"/>
</dbReference>
<dbReference type="Proteomes" id="UP000032210">
    <property type="component" value="Unassembled WGS sequence"/>
</dbReference>
<evidence type="ECO:0000256" key="1">
    <source>
        <dbReference type="SAM" id="SignalP"/>
    </source>
</evidence>
<feature type="signal peptide" evidence="1">
    <location>
        <begin position="1"/>
        <end position="22"/>
    </location>
</feature>
<dbReference type="AlphaFoldDB" id="A0A0D0SYD1"/>
<organism evidence="2 3">
    <name type="scientific">Pseudomonas fluorescens</name>
    <dbReference type="NCBI Taxonomy" id="294"/>
    <lineage>
        <taxon>Bacteria</taxon>
        <taxon>Pseudomonadati</taxon>
        <taxon>Pseudomonadota</taxon>
        <taxon>Gammaproteobacteria</taxon>
        <taxon>Pseudomonadales</taxon>
        <taxon>Pseudomonadaceae</taxon>
        <taxon>Pseudomonas</taxon>
    </lineage>
</organism>
<gene>
    <name evidence="2" type="ORF">PFLU3_52980</name>
</gene>
<protein>
    <submittedName>
        <fullName evidence="2">Uncharacterized protein</fullName>
    </submittedName>
</protein>
<sequence length="49" mass="5135">MILIKAAFCLSLLSAGFIVGYAAKPTTELQVTAGQLMECGELTMPTLGM</sequence>
<feature type="chain" id="PRO_5002221598" evidence="1">
    <location>
        <begin position="23"/>
        <end position="49"/>
    </location>
</feature>
<comment type="caution">
    <text evidence="2">The sequence shown here is derived from an EMBL/GenBank/DDBJ whole genome shotgun (WGS) entry which is preliminary data.</text>
</comment>
<dbReference type="PATRIC" id="fig|294.125.peg.5447"/>
<proteinExistence type="predicted"/>
<reference evidence="2 3" key="1">
    <citation type="submission" date="2015-01" db="EMBL/GenBank/DDBJ databases">
        <title>Genome sequence of the beneficial rhizobacterium Pseudomonas fluorescens 2-79.</title>
        <authorList>
            <person name="Thuermer A."/>
            <person name="Daniel R."/>
        </authorList>
    </citation>
    <scope>NUCLEOTIDE SEQUENCE [LARGE SCALE GENOMIC DNA]</scope>
    <source>
        <strain evidence="2 3">2-79</strain>
    </source>
</reference>
<evidence type="ECO:0000313" key="3">
    <source>
        <dbReference type="Proteomes" id="UP000032210"/>
    </source>
</evidence>
<accession>A0A0D0SYD1</accession>
<evidence type="ECO:0000313" key="2">
    <source>
        <dbReference type="EMBL" id="KIR16901.1"/>
    </source>
</evidence>
<keyword evidence="1" id="KW-0732">Signal</keyword>